<keyword evidence="1" id="KW-0472">Membrane</keyword>
<feature type="transmembrane region" description="Helical" evidence="1">
    <location>
        <begin position="12"/>
        <end position="30"/>
    </location>
</feature>
<sequence>MIKIKIKVKARRFIILVPYAFLHFSLRILTSKKILVLVNRAIQKGKKNFQIPYINWDDLKLLLKELSKEKGLLLLETSFKDGTEVTIKL</sequence>
<proteinExistence type="predicted"/>
<protein>
    <submittedName>
        <fullName evidence="2">Uncharacterized protein</fullName>
    </submittedName>
</protein>
<accession>A0ABT9Z090</accession>
<dbReference type="RefSeq" id="WP_174879316.1">
    <property type="nucleotide sequence ID" value="NZ_CADEPK010000012.1"/>
</dbReference>
<keyword evidence="3" id="KW-1185">Reference proteome</keyword>
<keyword evidence="1" id="KW-1133">Transmembrane helix</keyword>
<evidence type="ECO:0000313" key="3">
    <source>
        <dbReference type="Proteomes" id="UP001232245"/>
    </source>
</evidence>
<reference evidence="2 3" key="1">
    <citation type="submission" date="2023-07" db="EMBL/GenBank/DDBJ databases">
        <title>Genomic Encyclopedia of Type Strains, Phase IV (KMG-IV): sequencing the most valuable type-strain genomes for metagenomic binning, comparative biology and taxonomic classification.</title>
        <authorList>
            <person name="Goeker M."/>
        </authorList>
    </citation>
    <scope>NUCLEOTIDE SEQUENCE [LARGE SCALE GENOMIC DNA]</scope>
    <source>
        <strain evidence="2 3">DSM 17723</strain>
    </source>
</reference>
<keyword evidence="1" id="KW-0812">Transmembrane</keyword>
<name>A0ABT9Z090_9BACI</name>
<dbReference type="Proteomes" id="UP001232245">
    <property type="component" value="Unassembled WGS sequence"/>
</dbReference>
<comment type="caution">
    <text evidence="2">The sequence shown here is derived from an EMBL/GenBank/DDBJ whole genome shotgun (WGS) entry which is preliminary data.</text>
</comment>
<evidence type="ECO:0000256" key="1">
    <source>
        <dbReference type="SAM" id="Phobius"/>
    </source>
</evidence>
<organism evidence="2 3">
    <name type="scientific">Metabacillus niabensis</name>
    <dbReference type="NCBI Taxonomy" id="324854"/>
    <lineage>
        <taxon>Bacteria</taxon>
        <taxon>Bacillati</taxon>
        <taxon>Bacillota</taxon>
        <taxon>Bacilli</taxon>
        <taxon>Bacillales</taxon>
        <taxon>Bacillaceae</taxon>
        <taxon>Metabacillus</taxon>
    </lineage>
</organism>
<gene>
    <name evidence="2" type="ORF">J2S02_002020</name>
</gene>
<evidence type="ECO:0000313" key="2">
    <source>
        <dbReference type="EMBL" id="MDQ0225676.1"/>
    </source>
</evidence>
<dbReference type="EMBL" id="JAUSTZ010000003">
    <property type="protein sequence ID" value="MDQ0225676.1"/>
    <property type="molecule type" value="Genomic_DNA"/>
</dbReference>